<sequence>MKVNYAIIPECYTDTNLVETITGSFNTFNHQKSCNEVSKTMQYKLADSFAVGIIDKDKRHINYLNEFELVASSEDLFLFKHPLKHHYIIQISPAIESFIIKSANEVGISLKTFGLSDDLNGLKKTTKRQTSRTNPILRRLFSELKNKKAPQIVTLSNWISYLKEKNYESKIEELQTIIK</sequence>
<proteinExistence type="predicted"/>
<organism evidence="1">
    <name type="scientific">Mariniphaga anaerophila</name>
    <dbReference type="NCBI Taxonomy" id="1484053"/>
    <lineage>
        <taxon>Bacteria</taxon>
        <taxon>Pseudomonadati</taxon>
        <taxon>Bacteroidota</taxon>
        <taxon>Bacteroidia</taxon>
        <taxon>Marinilabiliales</taxon>
        <taxon>Prolixibacteraceae</taxon>
        <taxon>Mariniphaga</taxon>
    </lineage>
</organism>
<gene>
    <name evidence="1" type="ORF">ENN90_06570</name>
</gene>
<protein>
    <submittedName>
        <fullName evidence="1">Uncharacterized protein</fullName>
    </submittedName>
</protein>
<dbReference type="AlphaFoldDB" id="A0A831LKK5"/>
<name>A0A831LKK5_9BACT</name>
<dbReference type="EMBL" id="DSDK01000358">
    <property type="protein sequence ID" value="HDR51270.1"/>
    <property type="molecule type" value="Genomic_DNA"/>
</dbReference>
<dbReference type="Proteomes" id="UP000886047">
    <property type="component" value="Unassembled WGS sequence"/>
</dbReference>
<reference evidence="1" key="1">
    <citation type="journal article" date="2020" name="mSystems">
        <title>Genome- and Community-Level Interaction Insights into Carbon Utilization and Element Cycling Functions of Hydrothermarchaeota in Hydrothermal Sediment.</title>
        <authorList>
            <person name="Zhou Z."/>
            <person name="Liu Y."/>
            <person name="Xu W."/>
            <person name="Pan J."/>
            <person name="Luo Z.H."/>
            <person name="Li M."/>
        </authorList>
    </citation>
    <scope>NUCLEOTIDE SEQUENCE [LARGE SCALE GENOMIC DNA]</scope>
    <source>
        <strain evidence="1">SpSt-1217</strain>
    </source>
</reference>
<comment type="caution">
    <text evidence="1">The sequence shown here is derived from an EMBL/GenBank/DDBJ whole genome shotgun (WGS) entry which is preliminary data.</text>
</comment>
<accession>A0A831LKK5</accession>
<evidence type="ECO:0000313" key="1">
    <source>
        <dbReference type="EMBL" id="HDR51270.1"/>
    </source>
</evidence>